<gene>
    <name evidence="1" type="ORF">CC86DRAFT_113294</name>
</gene>
<evidence type="ECO:0000313" key="1">
    <source>
        <dbReference type="EMBL" id="KAF2820932.1"/>
    </source>
</evidence>
<dbReference type="Proteomes" id="UP000799424">
    <property type="component" value="Unassembled WGS sequence"/>
</dbReference>
<dbReference type="EMBL" id="MU006239">
    <property type="protein sequence ID" value="KAF2820932.1"/>
    <property type="molecule type" value="Genomic_DNA"/>
</dbReference>
<keyword evidence="2" id="KW-1185">Reference proteome</keyword>
<sequence>MRPDAHACESRELATYRLSTTQQRGDLKLTRSCLWHLGRCCRRRLSNSILCQACVRFRTTPSPHALPSKTNSIPVLHMSQRDMHSQLDRSALGVQNTAPSPHSLQGTHGMVKTVTKAGGGSYPICRLASGPLTTPRADRIRSRMLLREPSQSEAAPARSICDRP</sequence>
<organism evidence="1 2">
    <name type="scientific">Ophiobolus disseminans</name>
    <dbReference type="NCBI Taxonomy" id="1469910"/>
    <lineage>
        <taxon>Eukaryota</taxon>
        <taxon>Fungi</taxon>
        <taxon>Dikarya</taxon>
        <taxon>Ascomycota</taxon>
        <taxon>Pezizomycotina</taxon>
        <taxon>Dothideomycetes</taxon>
        <taxon>Pleosporomycetidae</taxon>
        <taxon>Pleosporales</taxon>
        <taxon>Pleosporineae</taxon>
        <taxon>Phaeosphaeriaceae</taxon>
        <taxon>Ophiobolus</taxon>
    </lineage>
</organism>
<accession>A0A6A6ZIJ0</accession>
<dbReference type="AlphaFoldDB" id="A0A6A6ZIJ0"/>
<name>A0A6A6ZIJ0_9PLEO</name>
<evidence type="ECO:0000313" key="2">
    <source>
        <dbReference type="Proteomes" id="UP000799424"/>
    </source>
</evidence>
<protein>
    <submittedName>
        <fullName evidence="1">Uncharacterized protein</fullName>
    </submittedName>
</protein>
<reference evidence="1" key="1">
    <citation type="journal article" date="2020" name="Stud. Mycol.">
        <title>101 Dothideomycetes genomes: a test case for predicting lifestyles and emergence of pathogens.</title>
        <authorList>
            <person name="Haridas S."/>
            <person name="Albert R."/>
            <person name="Binder M."/>
            <person name="Bloem J."/>
            <person name="Labutti K."/>
            <person name="Salamov A."/>
            <person name="Andreopoulos B."/>
            <person name="Baker S."/>
            <person name="Barry K."/>
            <person name="Bills G."/>
            <person name="Bluhm B."/>
            <person name="Cannon C."/>
            <person name="Castanera R."/>
            <person name="Culley D."/>
            <person name="Daum C."/>
            <person name="Ezra D."/>
            <person name="Gonzalez J."/>
            <person name="Henrissat B."/>
            <person name="Kuo A."/>
            <person name="Liang C."/>
            <person name="Lipzen A."/>
            <person name="Lutzoni F."/>
            <person name="Magnuson J."/>
            <person name="Mondo S."/>
            <person name="Nolan M."/>
            <person name="Ohm R."/>
            <person name="Pangilinan J."/>
            <person name="Park H.-J."/>
            <person name="Ramirez L."/>
            <person name="Alfaro M."/>
            <person name="Sun H."/>
            <person name="Tritt A."/>
            <person name="Yoshinaga Y."/>
            <person name="Zwiers L.-H."/>
            <person name="Turgeon B."/>
            <person name="Goodwin S."/>
            <person name="Spatafora J."/>
            <person name="Crous P."/>
            <person name="Grigoriev I."/>
        </authorList>
    </citation>
    <scope>NUCLEOTIDE SEQUENCE</scope>
    <source>
        <strain evidence="1">CBS 113818</strain>
    </source>
</reference>
<proteinExistence type="predicted"/>